<evidence type="ECO:0000313" key="1">
    <source>
        <dbReference type="EMBL" id="KAG0710768.1"/>
    </source>
</evidence>
<keyword evidence="2" id="KW-1185">Reference proteome</keyword>
<proteinExistence type="predicted"/>
<evidence type="ECO:0000313" key="2">
    <source>
        <dbReference type="Proteomes" id="UP000770661"/>
    </source>
</evidence>
<dbReference type="AlphaFoldDB" id="A0A8J4XNA4"/>
<comment type="caution">
    <text evidence="1">The sequence shown here is derived from an EMBL/GenBank/DDBJ whole genome shotgun (WGS) entry which is preliminary data.</text>
</comment>
<organism evidence="1 2">
    <name type="scientific">Chionoecetes opilio</name>
    <name type="common">Atlantic snow crab</name>
    <name type="synonym">Cancer opilio</name>
    <dbReference type="NCBI Taxonomy" id="41210"/>
    <lineage>
        <taxon>Eukaryota</taxon>
        <taxon>Metazoa</taxon>
        <taxon>Ecdysozoa</taxon>
        <taxon>Arthropoda</taxon>
        <taxon>Crustacea</taxon>
        <taxon>Multicrustacea</taxon>
        <taxon>Malacostraca</taxon>
        <taxon>Eumalacostraca</taxon>
        <taxon>Eucarida</taxon>
        <taxon>Decapoda</taxon>
        <taxon>Pleocyemata</taxon>
        <taxon>Brachyura</taxon>
        <taxon>Eubrachyura</taxon>
        <taxon>Majoidea</taxon>
        <taxon>Majidae</taxon>
        <taxon>Chionoecetes</taxon>
    </lineage>
</organism>
<name>A0A8J4XNA4_CHIOP</name>
<dbReference type="EMBL" id="JACEEZ010023921">
    <property type="protein sequence ID" value="KAG0710768.1"/>
    <property type="molecule type" value="Genomic_DNA"/>
</dbReference>
<gene>
    <name evidence="1" type="primary">Cbp53E_1</name>
    <name evidence="1" type="ORF">GWK47_022150</name>
</gene>
<protein>
    <submittedName>
        <fullName evidence="1">Calbindin-32</fullName>
    </submittedName>
</protein>
<dbReference type="Proteomes" id="UP000770661">
    <property type="component" value="Unassembled WGS sequence"/>
</dbReference>
<accession>A0A8J4XNA4</accession>
<reference evidence="1" key="1">
    <citation type="submission" date="2020-07" db="EMBL/GenBank/DDBJ databases">
        <title>The High-quality genome of the commercially important snow crab, Chionoecetes opilio.</title>
        <authorList>
            <person name="Jeong J.-H."/>
            <person name="Ryu S."/>
        </authorList>
    </citation>
    <scope>NUCLEOTIDE SEQUENCE</scope>
    <source>
        <strain evidence="1">MADBK_172401_WGS</strain>
        <tissue evidence="1">Digestive gland</tissue>
    </source>
</reference>
<sequence>MAVGPGGLTDYQRKMNSQQKCNNFMRQFRDDESRELKKLTANQFMEVWSHYDADVQHYVYRQQGGPRENTHADGVRHRALNYTTNTLFKFCAHRVWVKLSPRVPPPCTCRGPERLS</sequence>
<dbReference type="OrthoDB" id="428774at2759"/>